<dbReference type="Pfam" id="PF26496">
    <property type="entry name" value="DUF8163"/>
    <property type="match status" value="1"/>
</dbReference>
<organism evidence="3 4">
    <name type="scientific">Halobaculum magnesiiphilum</name>
    <dbReference type="NCBI Taxonomy" id="1017351"/>
    <lineage>
        <taxon>Archaea</taxon>
        <taxon>Methanobacteriati</taxon>
        <taxon>Methanobacteriota</taxon>
        <taxon>Stenosarchaea group</taxon>
        <taxon>Halobacteria</taxon>
        <taxon>Halobacteriales</taxon>
        <taxon>Haloferacaceae</taxon>
        <taxon>Halobaculum</taxon>
    </lineage>
</organism>
<feature type="transmembrane region" description="Helical" evidence="1">
    <location>
        <begin position="127"/>
        <end position="145"/>
    </location>
</feature>
<keyword evidence="1" id="KW-1133">Transmembrane helix</keyword>
<feature type="transmembrane region" description="Helical" evidence="1">
    <location>
        <begin position="103"/>
        <end position="121"/>
    </location>
</feature>
<feature type="transmembrane region" description="Helical" evidence="1">
    <location>
        <begin position="37"/>
        <end position="67"/>
    </location>
</feature>
<gene>
    <name evidence="3" type="ORF">K6T50_04720</name>
</gene>
<feature type="domain" description="DUF8163" evidence="2">
    <location>
        <begin position="14"/>
        <end position="159"/>
    </location>
</feature>
<dbReference type="KEGG" id="hmp:K6T50_04720"/>
<evidence type="ECO:0000313" key="3">
    <source>
        <dbReference type="EMBL" id="QZP38448.1"/>
    </source>
</evidence>
<sequence length="167" mass="16072">MVNSEATPDRSLALPALAAATLAAAFGLIAGPITAPAGLAVAAVAVVVGPGTAILVAHLAAVVVFGAGGVGTAIDPVTLLAFETALAPLIAMPIADRARLSDAAVAWLVAVGLAAVVVIAASGTDGLWPVAATLLAAAALGSYGLHRFELVALGLVADAVDEPGGDR</sequence>
<evidence type="ECO:0000313" key="4">
    <source>
        <dbReference type="Proteomes" id="UP000826254"/>
    </source>
</evidence>
<keyword evidence="1" id="KW-0472">Membrane</keyword>
<reference evidence="3 4" key="1">
    <citation type="journal article" date="2021" name="Int. J. Syst. Evol. Microbiol.">
        <title>Halobaculum halophilum sp. nov. and Halobaculum salinum sp. nov., isolated from salt lake and saline soil.</title>
        <authorList>
            <person name="Cui H.L."/>
            <person name="Shi X.W."/>
            <person name="Yin X.M."/>
            <person name="Yang X.Y."/>
            <person name="Hou J."/>
            <person name="Zhu L."/>
        </authorList>
    </citation>
    <scope>NUCLEOTIDE SEQUENCE [LARGE SCALE GENOMIC DNA]</scope>
    <source>
        <strain evidence="3 4">NBRC 109044</strain>
    </source>
</reference>
<dbReference type="InterPro" id="IPR058477">
    <property type="entry name" value="DUF8163"/>
</dbReference>
<evidence type="ECO:0000259" key="2">
    <source>
        <dbReference type="Pfam" id="PF26496"/>
    </source>
</evidence>
<feature type="transmembrane region" description="Helical" evidence="1">
    <location>
        <begin position="12"/>
        <end position="30"/>
    </location>
</feature>
<dbReference type="Proteomes" id="UP000826254">
    <property type="component" value="Chromosome"/>
</dbReference>
<protein>
    <recommendedName>
        <fullName evidence="2">DUF8163 domain-containing protein</fullName>
    </recommendedName>
</protein>
<name>A0A8T8WF19_9EURY</name>
<dbReference type="GeneID" id="67177420"/>
<keyword evidence="4" id="KW-1185">Reference proteome</keyword>
<dbReference type="AlphaFoldDB" id="A0A8T8WF19"/>
<dbReference type="RefSeq" id="WP_222608248.1">
    <property type="nucleotide sequence ID" value="NZ_CP081958.1"/>
</dbReference>
<evidence type="ECO:0000256" key="1">
    <source>
        <dbReference type="SAM" id="Phobius"/>
    </source>
</evidence>
<dbReference type="EMBL" id="CP081958">
    <property type="protein sequence ID" value="QZP38448.1"/>
    <property type="molecule type" value="Genomic_DNA"/>
</dbReference>
<keyword evidence="1" id="KW-0812">Transmembrane</keyword>
<proteinExistence type="predicted"/>
<accession>A0A8T8WF19</accession>